<dbReference type="Pfam" id="PF15502">
    <property type="entry name" value="MPLKIP"/>
    <property type="match status" value="1"/>
</dbReference>
<feature type="compositionally biased region" description="Polar residues" evidence="1">
    <location>
        <begin position="182"/>
        <end position="196"/>
    </location>
</feature>
<gene>
    <name evidence="2" type="primary">RvY_09971-1</name>
    <name evidence="2" type="synonym">RvY_09971.1</name>
    <name evidence="2" type="ORF">RvY_09971</name>
</gene>
<dbReference type="Proteomes" id="UP000186922">
    <property type="component" value="Unassembled WGS sequence"/>
</dbReference>
<dbReference type="OrthoDB" id="6086265at2759"/>
<feature type="compositionally biased region" description="Basic and acidic residues" evidence="1">
    <location>
        <begin position="246"/>
        <end position="258"/>
    </location>
</feature>
<feature type="region of interest" description="Disordered" evidence="1">
    <location>
        <begin position="172"/>
        <end position="302"/>
    </location>
</feature>
<sequence>MAANNGWDQEHVHDVASHYVSTEPAAALSGSNGLLATPPRHFSPQGFRPRGDFRGKDDWRSRGRNMHSRPYQPRGPPQFRGSGDYRGRPPQNNFWNQRGGVPPRGGSHYEQHHSFRPQRPFNPRGRFDRGRSGGRGNFRRPYNQHSGGGQSGFHQQNGQLPISAYFHPSMLEDPWAAPEPRQWQQHEAPSSSSSQHAVVEVEPIASDDAELQGILKEMKKDNGDSTPAGDIGSKVQLDGSVSEPVTAERDQVSYREITEGASNPKDNSVSDETAMKAEDDNMEPPQLIPHETNDPVPHQITE</sequence>
<evidence type="ECO:0000313" key="2">
    <source>
        <dbReference type="EMBL" id="GAU98888.1"/>
    </source>
</evidence>
<evidence type="ECO:0000313" key="3">
    <source>
        <dbReference type="Proteomes" id="UP000186922"/>
    </source>
</evidence>
<protein>
    <submittedName>
        <fullName evidence="2">Uncharacterized protein</fullName>
    </submittedName>
</protein>
<feature type="compositionally biased region" description="Polar residues" evidence="1">
    <location>
        <begin position="260"/>
        <end position="271"/>
    </location>
</feature>
<proteinExistence type="predicted"/>
<dbReference type="InterPro" id="IPR028265">
    <property type="entry name" value="TTDN1/SICKLE"/>
</dbReference>
<feature type="region of interest" description="Disordered" evidence="1">
    <location>
        <begin position="29"/>
        <end position="158"/>
    </location>
</feature>
<comment type="caution">
    <text evidence="2">The sequence shown here is derived from an EMBL/GenBank/DDBJ whole genome shotgun (WGS) entry which is preliminary data.</text>
</comment>
<reference evidence="2 3" key="1">
    <citation type="journal article" date="2016" name="Nat. Commun.">
        <title>Extremotolerant tardigrade genome and improved radiotolerance of human cultured cells by tardigrade-unique protein.</title>
        <authorList>
            <person name="Hashimoto T."/>
            <person name="Horikawa D.D."/>
            <person name="Saito Y."/>
            <person name="Kuwahara H."/>
            <person name="Kozuka-Hata H."/>
            <person name="Shin-I T."/>
            <person name="Minakuchi Y."/>
            <person name="Ohishi K."/>
            <person name="Motoyama A."/>
            <person name="Aizu T."/>
            <person name="Enomoto A."/>
            <person name="Kondo K."/>
            <person name="Tanaka S."/>
            <person name="Hara Y."/>
            <person name="Koshikawa S."/>
            <person name="Sagara H."/>
            <person name="Miura T."/>
            <person name="Yokobori S."/>
            <person name="Miyagawa K."/>
            <person name="Suzuki Y."/>
            <person name="Kubo T."/>
            <person name="Oyama M."/>
            <person name="Kohara Y."/>
            <person name="Fujiyama A."/>
            <person name="Arakawa K."/>
            <person name="Katayama T."/>
            <person name="Toyoda A."/>
            <person name="Kunieda T."/>
        </authorList>
    </citation>
    <scope>NUCLEOTIDE SEQUENCE [LARGE SCALE GENOMIC DNA]</scope>
    <source>
        <strain evidence="2 3">YOKOZUNA-1</strain>
    </source>
</reference>
<organism evidence="2 3">
    <name type="scientific">Ramazzottius varieornatus</name>
    <name type="common">Water bear</name>
    <name type="synonym">Tardigrade</name>
    <dbReference type="NCBI Taxonomy" id="947166"/>
    <lineage>
        <taxon>Eukaryota</taxon>
        <taxon>Metazoa</taxon>
        <taxon>Ecdysozoa</taxon>
        <taxon>Tardigrada</taxon>
        <taxon>Eutardigrada</taxon>
        <taxon>Parachela</taxon>
        <taxon>Hypsibioidea</taxon>
        <taxon>Ramazzottiidae</taxon>
        <taxon>Ramazzottius</taxon>
    </lineage>
</organism>
<evidence type="ECO:0000256" key="1">
    <source>
        <dbReference type="SAM" id="MobiDB-lite"/>
    </source>
</evidence>
<feature type="compositionally biased region" description="Basic and acidic residues" evidence="1">
    <location>
        <begin position="49"/>
        <end position="61"/>
    </location>
</feature>
<name>A0A1D1VK68_RAMVA</name>
<dbReference type="AlphaFoldDB" id="A0A1D1VK68"/>
<dbReference type="EMBL" id="BDGG01000005">
    <property type="protein sequence ID" value="GAU98888.1"/>
    <property type="molecule type" value="Genomic_DNA"/>
</dbReference>
<accession>A0A1D1VK68</accession>
<keyword evidence="3" id="KW-1185">Reference proteome</keyword>